<keyword evidence="2" id="KW-0732">Signal</keyword>
<feature type="signal peptide" evidence="2">
    <location>
        <begin position="1"/>
        <end position="16"/>
    </location>
</feature>
<dbReference type="RefSeq" id="XP_066720272.1">
    <property type="nucleotide sequence ID" value="XM_066854417.1"/>
</dbReference>
<organism evidence="3 4">
    <name type="scientific">Apiospora phragmitis</name>
    <dbReference type="NCBI Taxonomy" id="2905665"/>
    <lineage>
        <taxon>Eukaryota</taxon>
        <taxon>Fungi</taxon>
        <taxon>Dikarya</taxon>
        <taxon>Ascomycota</taxon>
        <taxon>Pezizomycotina</taxon>
        <taxon>Sordariomycetes</taxon>
        <taxon>Xylariomycetidae</taxon>
        <taxon>Amphisphaeriales</taxon>
        <taxon>Apiosporaceae</taxon>
        <taxon>Apiospora</taxon>
    </lineage>
</organism>
<evidence type="ECO:0000256" key="2">
    <source>
        <dbReference type="SAM" id="SignalP"/>
    </source>
</evidence>
<proteinExistence type="predicted"/>
<sequence>MFWTSLLLLFTSVVESANVCTYEGGWSLRVDANFCPINAPVNCGPGIQLRCCPNGLTCTGEGDFGGNWCCKEGEDCKSQASASPKVSQSHLSSQCASERCRRDPGGE</sequence>
<gene>
    <name evidence="3" type="ORF">PG994_003008</name>
</gene>
<dbReference type="EMBL" id="JAQQWL010000003">
    <property type="protein sequence ID" value="KAK8079201.1"/>
    <property type="molecule type" value="Genomic_DNA"/>
</dbReference>
<feature type="region of interest" description="Disordered" evidence="1">
    <location>
        <begin position="81"/>
        <end position="107"/>
    </location>
</feature>
<name>A0ABR1W6U4_9PEZI</name>
<dbReference type="GeneID" id="92087480"/>
<comment type="caution">
    <text evidence="3">The sequence shown here is derived from an EMBL/GenBank/DDBJ whole genome shotgun (WGS) entry which is preliminary data.</text>
</comment>
<evidence type="ECO:0000256" key="1">
    <source>
        <dbReference type="SAM" id="MobiDB-lite"/>
    </source>
</evidence>
<dbReference type="Proteomes" id="UP001480595">
    <property type="component" value="Unassembled WGS sequence"/>
</dbReference>
<feature type="compositionally biased region" description="Basic and acidic residues" evidence="1">
    <location>
        <begin position="98"/>
        <end position="107"/>
    </location>
</feature>
<feature type="chain" id="PRO_5047010908" evidence="2">
    <location>
        <begin position="17"/>
        <end position="107"/>
    </location>
</feature>
<protein>
    <submittedName>
        <fullName evidence="3">Uncharacterized protein</fullName>
    </submittedName>
</protein>
<accession>A0ABR1W6U4</accession>
<reference evidence="3 4" key="1">
    <citation type="submission" date="2023-01" db="EMBL/GenBank/DDBJ databases">
        <title>Analysis of 21 Apiospora genomes using comparative genomics revels a genus with tremendous synthesis potential of carbohydrate active enzymes and secondary metabolites.</title>
        <authorList>
            <person name="Sorensen T."/>
        </authorList>
    </citation>
    <scope>NUCLEOTIDE SEQUENCE [LARGE SCALE GENOMIC DNA]</scope>
    <source>
        <strain evidence="3 4">CBS 135458</strain>
    </source>
</reference>
<evidence type="ECO:0000313" key="4">
    <source>
        <dbReference type="Proteomes" id="UP001480595"/>
    </source>
</evidence>
<evidence type="ECO:0000313" key="3">
    <source>
        <dbReference type="EMBL" id="KAK8079201.1"/>
    </source>
</evidence>
<feature type="compositionally biased region" description="Polar residues" evidence="1">
    <location>
        <begin position="81"/>
        <end position="96"/>
    </location>
</feature>
<keyword evidence="4" id="KW-1185">Reference proteome</keyword>